<dbReference type="GO" id="GO:0009298">
    <property type="term" value="P:GDP-mannose biosynthetic process"/>
    <property type="evidence" value="ECO:0007669"/>
    <property type="project" value="TreeGrafter"/>
</dbReference>
<protein>
    <submittedName>
        <fullName evidence="3">Mannose-1-phosphate guanylyltransferase</fullName>
        <ecNumber evidence="3">2.7.7.13</ecNumber>
    </submittedName>
</protein>
<dbReference type="Gene3D" id="3.90.550.10">
    <property type="entry name" value="Spore Coat Polysaccharide Biosynthesis Protein SpsA, Chain A"/>
    <property type="match status" value="1"/>
</dbReference>
<dbReference type="CDD" id="cd02509">
    <property type="entry name" value="GDP-M1P_Guanylyltransferase"/>
    <property type="match status" value="1"/>
</dbReference>
<dbReference type="Pfam" id="PF00483">
    <property type="entry name" value="NTP_transferase"/>
    <property type="match status" value="1"/>
</dbReference>
<dbReference type="InterPro" id="IPR005835">
    <property type="entry name" value="NTP_transferase_dom"/>
</dbReference>
<evidence type="ECO:0000313" key="3">
    <source>
        <dbReference type="EMBL" id="QDU42205.1"/>
    </source>
</evidence>
<dbReference type="EMBL" id="CP036276">
    <property type="protein sequence ID" value="QDU42205.1"/>
    <property type="molecule type" value="Genomic_DNA"/>
</dbReference>
<name>A0A517ZIA6_9PLAN</name>
<dbReference type="SUPFAM" id="SSF159283">
    <property type="entry name" value="Guanosine diphospho-D-mannose pyrophosphorylase/mannose-6-phosphate isomerase linker domain"/>
    <property type="match status" value="1"/>
</dbReference>
<dbReference type="SUPFAM" id="SSF53448">
    <property type="entry name" value="Nucleotide-diphospho-sugar transferases"/>
    <property type="match status" value="1"/>
</dbReference>
<keyword evidence="3" id="KW-0808">Transferase</keyword>
<dbReference type="InterPro" id="IPR054566">
    <property type="entry name" value="ManC/GMP-like_b-helix"/>
</dbReference>
<dbReference type="InterPro" id="IPR051161">
    <property type="entry name" value="Mannose-6P_isomerase_type2"/>
</dbReference>
<keyword evidence="3" id="KW-0548">Nucleotidyltransferase</keyword>
<organism evidence="3 4">
    <name type="scientific">Symmachiella dynata</name>
    <dbReference type="NCBI Taxonomy" id="2527995"/>
    <lineage>
        <taxon>Bacteria</taxon>
        <taxon>Pseudomonadati</taxon>
        <taxon>Planctomycetota</taxon>
        <taxon>Planctomycetia</taxon>
        <taxon>Planctomycetales</taxon>
        <taxon>Planctomycetaceae</taxon>
        <taxon>Symmachiella</taxon>
    </lineage>
</organism>
<feature type="domain" description="MannoseP isomerase/GMP-like beta-helix" evidence="2">
    <location>
        <begin position="261"/>
        <end position="312"/>
    </location>
</feature>
<sequence length="324" mass="35536">MLQQTSARNAPLISPEQTWVVTNAVQADATAAQLPDVPRANILVEPCGRNTAPCIGLAAIHLLRQDPDAVMLVVPADHVIRPTETFQKAVQRATDVVANSPETFVLFGVPPTFPSTGFGYIERGGSLSDGTDDAYHVASFREKPDRETATGFLDAGCYYWNCGIFVWRADAILRALEAQQPNISRRLATLRESLGTPDEEAALHREFPQMTSISIDHAVLEHAENVAVLEAPFEWDDVGSWHALERLMGADENRNVIDAPHCGVDTTGCIIRSTEQEHLIGTIGMEDCVIVHTADATLVARKDDENAIKQLVALIEERGYDRFL</sequence>
<gene>
    <name evidence="3" type="primary">manC</name>
    <name evidence="3" type="ORF">Mal52_06600</name>
</gene>
<evidence type="ECO:0000259" key="1">
    <source>
        <dbReference type="Pfam" id="PF00483"/>
    </source>
</evidence>
<reference evidence="3 4" key="1">
    <citation type="submission" date="2019-02" db="EMBL/GenBank/DDBJ databases">
        <title>Deep-cultivation of Planctomycetes and their phenomic and genomic characterization uncovers novel biology.</title>
        <authorList>
            <person name="Wiegand S."/>
            <person name="Jogler M."/>
            <person name="Boedeker C."/>
            <person name="Pinto D."/>
            <person name="Vollmers J."/>
            <person name="Rivas-Marin E."/>
            <person name="Kohn T."/>
            <person name="Peeters S.H."/>
            <person name="Heuer A."/>
            <person name="Rast P."/>
            <person name="Oberbeckmann S."/>
            <person name="Bunk B."/>
            <person name="Jeske O."/>
            <person name="Meyerdierks A."/>
            <person name="Storesund J.E."/>
            <person name="Kallscheuer N."/>
            <person name="Luecker S."/>
            <person name="Lage O.M."/>
            <person name="Pohl T."/>
            <person name="Merkel B.J."/>
            <person name="Hornburger P."/>
            <person name="Mueller R.-W."/>
            <person name="Bruemmer F."/>
            <person name="Labrenz M."/>
            <person name="Spormann A.M."/>
            <person name="Op den Camp H."/>
            <person name="Overmann J."/>
            <person name="Amann R."/>
            <person name="Jetten M.S.M."/>
            <person name="Mascher T."/>
            <person name="Medema M.H."/>
            <person name="Devos D.P."/>
            <person name="Kaster A.-K."/>
            <person name="Ovreas L."/>
            <person name="Rohde M."/>
            <person name="Galperin M.Y."/>
            <person name="Jogler C."/>
        </authorList>
    </citation>
    <scope>NUCLEOTIDE SEQUENCE [LARGE SCALE GENOMIC DNA]</scope>
    <source>
        <strain evidence="3 4">Mal52</strain>
    </source>
</reference>
<evidence type="ECO:0000259" key="2">
    <source>
        <dbReference type="Pfam" id="PF22640"/>
    </source>
</evidence>
<keyword evidence="4" id="KW-1185">Reference proteome</keyword>
<feature type="domain" description="Nucleotidyl transferase" evidence="1">
    <location>
        <begin position="14"/>
        <end position="250"/>
    </location>
</feature>
<evidence type="ECO:0000313" key="4">
    <source>
        <dbReference type="Proteomes" id="UP000319383"/>
    </source>
</evidence>
<dbReference type="KEGG" id="sdyn:Mal52_06600"/>
<accession>A0A517ZIA6</accession>
<dbReference type="Proteomes" id="UP000319383">
    <property type="component" value="Chromosome"/>
</dbReference>
<dbReference type="PANTHER" id="PTHR46390">
    <property type="entry name" value="MANNOSE-1-PHOSPHATE GUANYLYLTRANSFERASE"/>
    <property type="match status" value="1"/>
</dbReference>
<dbReference type="InterPro" id="IPR029044">
    <property type="entry name" value="Nucleotide-diphossugar_trans"/>
</dbReference>
<proteinExistence type="predicted"/>
<dbReference type="GO" id="GO:0004475">
    <property type="term" value="F:mannose-1-phosphate guanylyltransferase (GTP) activity"/>
    <property type="evidence" value="ECO:0007669"/>
    <property type="project" value="UniProtKB-EC"/>
</dbReference>
<dbReference type="Pfam" id="PF22640">
    <property type="entry name" value="ManC_GMP_beta-helix"/>
    <property type="match status" value="1"/>
</dbReference>
<dbReference type="AlphaFoldDB" id="A0A517ZIA6"/>
<dbReference type="InterPro" id="IPR049577">
    <property type="entry name" value="GMPP_N"/>
</dbReference>
<dbReference type="PANTHER" id="PTHR46390:SF1">
    <property type="entry name" value="MANNOSE-1-PHOSPHATE GUANYLYLTRANSFERASE"/>
    <property type="match status" value="1"/>
</dbReference>
<dbReference type="EC" id="2.7.7.13" evidence="3"/>